<keyword evidence="4" id="KW-0479">Metal-binding</keyword>
<dbReference type="Gene3D" id="1.10.600.10">
    <property type="entry name" value="Farnesyl Diphosphate Synthase"/>
    <property type="match status" value="1"/>
</dbReference>
<evidence type="ECO:0000313" key="6">
    <source>
        <dbReference type="EMBL" id="VAX25161.1"/>
    </source>
</evidence>
<reference evidence="6" key="1">
    <citation type="submission" date="2018-06" db="EMBL/GenBank/DDBJ databases">
        <authorList>
            <person name="Zhirakovskaya E."/>
        </authorList>
    </citation>
    <scope>NUCLEOTIDE SEQUENCE</scope>
</reference>
<dbReference type="EMBL" id="UOGE01000102">
    <property type="protein sequence ID" value="VAX25161.1"/>
    <property type="molecule type" value="Genomic_DNA"/>
</dbReference>
<evidence type="ECO:0000256" key="4">
    <source>
        <dbReference type="ARBA" id="ARBA00022723"/>
    </source>
</evidence>
<dbReference type="CDD" id="cd00685">
    <property type="entry name" value="Trans_IPPS_HT"/>
    <property type="match status" value="1"/>
</dbReference>
<dbReference type="InterPro" id="IPR033749">
    <property type="entry name" value="Polyprenyl_synt_CS"/>
</dbReference>
<evidence type="ECO:0000256" key="1">
    <source>
        <dbReference type="ARBA" id="ARBA00001946"/>
    </source>
</evidence>
<protein>
    <submittedName>
        <fullName evidence="6">Octaprenyl diphosphate synthase / Dimethylallyltransferase / (2E,6E)-farnesyl diphosphate synthase / Geranylgeranyl pyrophosphate synthetase</fullName>
        <ecNumber evidence="6">2.5.1.1</ecNumber>
        <ecNumber evidence="6">2.5.1.10</ecNumber>
        <ecNumber evidence="6">2.5.1.29</ecNumber>
        <ecNumber evidence="6">2.5.1.90</ecNumber>
    </submittedName>
</protein>
<evidence type="ECO:0000256" key="5">
    <source>
        <dbReference type="ARBA" id="ARBA00022842"/>
    </source>
</evidence>
<evidence type="ECO:0000256" key="2">
    <source>
        <dbReference type="ARBA" id="ARBA00006706"/>
    </source>
</evidence>
<dbReference type="EC" id="2.5.1.10" evidence="6"/>
<sequence length="339" mass="37777">MTKSAQLRHKDVVAINYQELIAEYSDDLEKTESAIRDNFVSDVALIPQISSYLTEGGGKRIRPLLLIVSARLTGYTGAKRYIPLSVVMEYIHAATLLHDDVVDDADIRRGEQSANIKFGNQASVLVGDFLFAKSLELMSQDSDIRVIQTISTATKNLAEGEVMQLVNTGDLEITEQKYLHTIYRKTGALIEACCITGAILGDATKEKEDALRIYGKNIGFAFQLIDDALDYTGDTEKWGKPLGADLAEGKVTMPLIRALKMADTAERKAIERMIESDELQKEDFEIALAILKKYETISYTIDLARGYVEEAKQQLSAFEQSSHLDTLYTLADYIVERNV</sequence>
<dbReference type="PANTHER" id="PTHR12001">
    <property type="entry name" value="GERANYLGERANYL PYROPHOSPHATE SYNTHASE"/>
    <property type="match status" value="1"/>
</dbReference>
<accession>A0A3B1CF21</accession>
<dbReference type="GO" id="GO:0004337">
    <property type="term" value="F:(2E,6E)-farnesyl diphosphate synthase activity"/>
    <property type="evidence" value="ECO:0007669"/>
    <property type="project" value="UniProtKB-EC"/>
</dbReference>
<dbReference type="InterPro" id="IPR000092">
    <property type="entry name" value="Polyprenyl_synt"/>
</dbReference>
<dbReference type="GO" id="GO:0004161">
    <property type="term" value="F:dimethylallyltranstransferase activity"/>
    <property type="evidence" value="ECO:0007669"/>
    <property type="project" value="UniProtKB-EC"/>
</dbReference>
<gene>
    <name evidence="6" type="ORF">MNBD_NITROSPINAE02-2043</name>
</gene>
<dbReference type="SFLD" id="SFLDS00005">
    <property type="entry name" value="Isoprenoid_Synthase_Type_I"/>
    <property type="match status" value="1"/>
</dbReference>
<dbReference type="PANTHER" id="PTHR12001:SF69">
    <property type="entry name" value="ALL TRANS-POLYPRENYL-DIPHOSPHATE SYNTHASE PDSS1"/>
    <property type="match status" value="1"/>
</dbReference>
<dbReference type="PROSITE" id="PS00723">
    <property type="entry name" value="POLYPRENYL_SYNTHASE_1"/>
    <property type="match status" value="1"/>
</dbReference>
<dbReference type="GO" id="GO:0046872">
    <property type="term" value="F:metal ion binding"/>
    <property type="evidence" value="ECO:0007669"/>
    <property type="project" value="UniProtKB-KW"/>
</dbReference>
<dbReference type="EC" id="2.5.1.1" evidence="6"/>
<dbReference type="SUPFAM" id="SSF48576">
    <property type="entry name" value="Terpenoid synthases"/>
    <property type="match status" value="1"/>
</dbReference>
<keyword evidence="3 6" id="KW-0808">Transferase</keyword>
<dbReference type="GO" id="GO:0004311">
    <property type="term" value="F:geranylgeranyl diphosphate synthase activity"/>
    <property type="evidence" value="ECO:0007669"/>
    <property type="project" value="UniProtKB-EC"/>
</dbReference>
<name>A0A3B1CF21_9ZZZZ</name>
<dbReference type="EC" id="2.5.1.29" evidence="6"/>
<comment type="cofactor">
    <cofactor evidence="1">
        <name>Mg(2+)</name>
        <dbReference type="ChEBI" id="CHEBI:18420"/>
    </cofactor>
</comment>
<comment type="similarity">
    <text evidence="2">Belongs to the FPP/GGPP synthase family.</text>
</comment>
<dbReference type="GO" id="GO:0106350">
    <property type="term" value="F:all-trans-octaprenyl-diphosphate synthase activity"/>
    <property type="evidence" value="ECO:0007669"/>
    <property type="project" value="UniProtKB-EC"/>
</dbReference>
<dbReference type="EC" id="2.5.1.90" evidence="6"/>
<dbReference type="GO" id="GO:0008299">
    <property type="term" value="P:isoprenoid biosynthetic process"/>
    <property type="evidence" value="ECO:0007669"/>
    <property type="project" value="InterPro"/>
</dbReference>
<proteinExistence type="inferred from homology"/>
<dbReference type="InterPro" id="IPR008949">
    <property type="entry name" value="Isoprenoid_synthase_dom_sf"/>
</dbReference>
<dbReference type="Pfam" id="PF00348">
    <property type="entry name" value="polyprenyl_synt"/>
    <property type="match status" value="1"/>
</dbReference>
<evidence type="ECO:0000256" key="3">
    <source>
        <dbReference type="ARBA" id="ARBA00022679"/>
    </source>
</evidence>
<organism evidence="6">
    <name type="scientific">hydrothermal vent metagenome</name>
    <dbReference type="NCBI Taxonomy" id="652676"/>
    <lineage>
        <taxon>unclassified sequences</taxon>
        <taxon>metagenomes</taxon>
        <taxon>ecological metagenomes</taxon>
    </lineage>
</organism>
<dbReference type="AlphaFoldDB" id="A0A3B1CF21"/>
<keyword evidence="5" id="KW-0460">Magnesium</keyword>